<dbReference type="EMBL" id="AESD01000413">
    <property type="protein sequence ID" value="EHJ12515.1"/>
    <property type="molecule type" value="Genomic_DNA"/>
</dbReference>
<gene>
    <name evidence="1" type="ORF">CWATWH0003_2770</name>
</gene>
<dbReference type="PANTHER" id="PTHR30191:SF0">
    <property type="entry name" value="FORMATE ACETYLTRANSFERASE 1"/>
    <property type="match status" value="1"/>
</dbReference>
<proteinExistence type="predicted"/>
<dbReference type="SUPFAM" id="SSF51998">
    <property type="entry name" value="PFL-like glycyl radical enzymes"/>
    <property type="match status" value="1"/>
</dbReference>
<accession>G5J5L4</accession>
<sequence>MVSNLDLQRNVSTLKSQLTSTQEAWQGFKQGEWVKEVNVRDFIQKNYTPYQGDESFLETVTPATDTLWNEVKSLMVQEIVRIKYAII</sequence>
<dbReference type="RefSeq" id="WP_007310937.1">
    <property type="nucleotide sequence ID" value="NZ_AESD01000413.1"/>
</dbReference>
<dbReference type="GeneID" id="88770022"/>
<evidence type="ECO:0000313" key="2">
    <source>
        <dbReference type="Proteomes" id="UP000003477"/>
    </source>
</evidence>
<organism evidence="1 2">
    <name type="scientific">Crocosphaera watsonii WH 0003</name>
    <dbReference type="NCBI Taxonomy" id="423471"/>
    <lineage>
        <taxon>Bacteria</taxon>
        <taxon>Bacillati</taxon>
        <taxon>Cyanobacteriota</taxon>
        <taxon>Cyanophyceae</taxon>
        <taxon>Oscillatoriophycideae</taxon>
        <taxon>Chroococcales</taxon>
        <taxon>Aphanothecaceae</taxon>
        <taxon>Crocosphaera</taxon>
    </lineage>
</organism>
<reference evidence="1 2" key="1">
    <citation type="journal article" date="2011" name="Front. Microbiol.">
        <title>Two Strains of Crocosphaera watsonii with Highly Conserved Genomes are Distinguished by Strain-Specific Features.</title>
        <authorList>
            <person name="Bench S.R."/>
            <person name="Ilikchyan I.N."/>
            <person name="Tripp H.J."/>
            <person name="Zehr J.P."/>
        </authorList>
    </citation>
    <scope>NUCLEOTIDE SEQUENCE [LARGE SCALE GENOMIC DNA]</scope>
    <source>
        <strain evidence="1 2">WH 0003</strain>
    </source>
</reference>
<dbReference type="Proteomes" id="UP000003477">
    <property type="component" value="Unassembled WGS sequence"/>
</dbReference>
<dbReference type="AlphaFoldDB" id="G5J5L4"/>
<dbReference type="PANTHER" id="PTHR30191">
    <property type="entry name" value="FORMATE ACETYLTRANSFERASE"/>
    <property type="match status" value="1"/>
</dbReference>
<dbReference type="GO" id="GO:0005829">
    <property type="term" value="C:cytosol"/>
    <property type="evidence" value="ECO:0007669"/>
    <property type="project" value="TreeGrafter"/>
</dbReference>
<dbReference type="Gene3D" id="3.20.70.20">
    <property type="match status" value="1"/>
</dbReference>
<dbReference type="InterPro" id="IPR050244">
    <property type="entry name" value="Auton_GlycylRad_Cofactor"/>
</dbReference>
<comment type="caution">
    <text evidence="1">The sequence shown here is derived from an EMBL/GenBank/DDBJ whole genome shotgun (WGS) entry which is preliminary data.</text>
</comment>
<dbReference type="GO" id="GO:0008861">
    <property type="term" value="F:formate C-acetyltransferase activity"/>
    <property type="evidence" value="ECO:0007669"/>
    <property type="project" value="TreeGrafter"/>
</dbReference>
<dbReference type="PATRIC" id="fig|423471.3.peg.2604"/>
<evidence type="ECO:0000313" key="1">
    <source>
        <dbReference type="EMBL" id="EHJ12515.1"/>
    </source>
</evidence>
<protein>
    <submittedName>
        <fullName evidence="1">Formate acetyltransferase 1</fullName>
    </submittedName>
</protein>
<name>G5J5L4_CROWT</name>
<keyword evidence="1" id="KW-0808">Transferase</keyword>